<feature type="transmembrane region" description="Helical" evidence="8">
    <location>
        <begin position="21"/>
        <end position="39"/>
    </location>
</feature>
<comment type="similarity">
    <text evidence="2">Belongs to the PsiE family.</text>
</comment>
<dbReference type="EMBL" id="CAACVI010000051">
    <property type="protein sequence ID" value="VEN75313.1"/>
    <property type="molecule type" value="Genomic_DNA"/>
</dbReference>
<feature type="transmembrane region" description="Helical" evidence="8">
    <location>
        <begin position="116"/>
        <end position="135"/>
    </location>
</feature>
<dbReference type="GO" id="GO:0016036">
    <property type="term" value="P:cellular response to phosphate starvation"/>
    <property type="evidence" value="ECO:0007669"/>
    <property type="project" value="InterPro"/>
</dbReference>
<keyword evidence="4" id="KW-1003">Cell membrane</keyword>
<evidence type="ECO:0000256" key="3">
    <source>
        <dbReference type="ARBA" id="ARBA00021903"/>
    </source>
</evidence>
<evidence type="ECO:0000313" key="9">
    <source>
        <dbReference type="EMBL" id="VEN75313.1"/>
    </source>
</evidence>
<protein>
    <recommendedName>
        <fullName evidence="3">Protein PsiE</fullName>
    </recommendedName>
</protein>
<evidence type="ECO:0000256" key="7">
    <source>
        <dbReference type="ARBA" id="ARBA00023136"/>
    </source>
</evidence>
<proteinExistence type="inferred from homology"/>
<comment type="subcellular location">
    <subcellularLocation>
        <location evidence="1">Cell inner membrane</location>
        <topology evidence="1">Multi-pass membrane protein</topology>
    </subcellularLocation>
</comment>
<dbReference type="InterPro" id="IPR020948">
    <property type="entry name" value="P_starv_induced_PsiE-like"/>
</dbReference>
<sequence length="146" mass="16345">MNASKKFNIAVQKVIPNVIQAFVGVIMLGVTALSGAVAIRELMELLTFLSEPASQSERIVTSSISFLHISNAILAIEFMLLSIKYFREHFHFPLRYVIYIGVTSIIRHMVVSHEHLLTGSVAILLLVIAYCMVCVKNHKIGKERYA</sequence>
<keyword evidence="7 8" id="KW-0472">Membrane</keyword>
<dbReference type="PANTHER" id="PTHR37819">
    <property type="entry name" value="PROTEIN PSIE"/>
    <property type="match status" value="1"/>
</dbReference>
<reference evidence="9" key="1">
    <citation type="submission" date="2019-01" db="EMBL/GenBank/DDBJ databases">
        <authorList>
            <consortium name="Genoscope - CEA"/>
            <person name="William W."/>
        </authorList>
    </citation>
    <scope>NUCLEOTIDE SEQUENCE</scope>
    <source>
        <strain evidence="9">CR-1</strain>
    </source>
</reference>
<dbReference type="InterPro" id="IPR009315">
    <property type="entry name" value="P_starv_induced_PsiE"/>
</dbReference>
<dbReference type="GO" id="GO:0005886">
    <property type="term" value="C:plasma membrane"/>
    <property type="evidence" value="ECO:0007669"/>
    <property type="project" value="UniProtKB-SubCell"/>
</dbReference>
<evidence type="ECO:0000256" key="5">
    <source>
        <dbReference type="ARBA" id="ARBA00022692"/>
    </source>
</evidence>
<feature type="transmembrane region" description="Helical" evidence="8">
    <location>
        <begin position="59"/>
        <end position="80"/>
    </location>
</feature>
<name>A0A484HPS2_9BACT</name>
<keyword evidence="6 8" id="KW-1133">Transmembrane helix</keyword>
<evidence type="ECO:0000256" key="2">
    <source>
        <dbReference type="ARBA" id="ARBA00005632"/>
    </source>
</evidence>
<evidence type="ECO:0000256" key="1">
    <source>
        <dbReference type="ARBA" id="ARBA00004429"/>
    </source>
</evidence>
<gene>
    <name evidence="9" type="ORF">EPICR_80004</name>
</gene>
<dbReference type="AlphaFoldDB" id="A0A484HPS2"/>
<keyword evidence="5 8" id="KW-0812">Transmembrane</keyword>
<dbReference type="Pfam" id="PF06146">
    <property type="entry name" value="PsiE"/>
    <property type="match status" value="1"/>
</dbReference>
<dbReference type="PANTHER" id="PTHR37819:SF1">
    <property type="entry name" value="PROTEIN PSIE"/>
    <property type="match status" value="1"/>
</dbReference>
<feature type="transmembrane region" description="Helical" evidence="8">
    <location>
        <begin position="92"/>
        <end position="110"/>
    </location>
</feature>
<accession>A0A484HPS2</accession>
<evidence type="ECO:0000256" key="6">
    <source>
        <dbReference type="ARBA" id="ARBA00022989"/>
    </source>
</evidence>
<evidence type="ECO:0000256" key="4">
    <source>
        <dbReference type="ARBA" id="ARBA00022475"/>
    </source>
</evidence>
<evidence type="ECO:0000256" key="8">
    <source>
        <dbReference type="SAM" id="Phobius"/>
    </source>
</evidence>
<organism evidence="9">
    <name type="scientific">uncultured Desulfobacteraceae bacterium</name>
    <dbReference type="NCBI Taxonomy" id="218296"/>
    <lineage>
        <taxon>Bacteria</taxon>
        <taxon>Pseudomonadati</taxon>
        <taxon>Thermodesulfobacteriota</taxon>
        <taxon>Desulfobacteria</taxon>
        <taxon>Desulfobacterales</taxon>
        <taxon>Desulfobacteraceae</taxon>
        <taxon>environmental samples</taxon>
    </lineage>
</organism>